<keyword evidence="3" id="KW-1185">Reference proteome</keyword>
<feature type="transmembrane region" description="Helical" evidence="1">
    <location>
        <begin position="12"/>
        <end position="31"/>
    </location>
</feature>
<feature type="transmembrane region" description="Helical" evidence="1">
    <location>
        <begin position="51"/>
        <end position="72"/>
    </location>
</feature>
<reference evidence="2 3" key="1">
    <citation type="submission" date="2022-04" db="EMBL/GenBank/DDBJ databases">
        <authorList>
            <person name="Ra J.-S."/>
            <person name="Kim S.-B."/>
        </authorList>
    </citation>
    <scope>NUCLEOTIDE SEQUENCE [LARGE SCALE GENOMIC DNA]</scope>
    <source>
        <strain evidence="2 3">MMS21-Er5</strain>
    </source>
</reference>
<dbReference type="RefSeq" id="WP_248726667.1">
    <property type="nucleotide sequence ID" value="NZ_CP096829.1"/>
</dbReference>
<name>A0ABY4LMP8_9FLAO</name>
<evidence type="ECO:0000256" key="1">
    <source>
        <dbReference type="SAM" id="Phobius"/>
    </source>
</evidence>
<proteinExistence type="predicted"/>
<protein>
    <recommendedName>
        <fullName evidence="4">Phage abortive infection protein</fullName>
    </recommendedName>
</protein>
<dbReference type="EMBL" id="CP096829">
    <property type="protein sequence ID" value="UPZ14367.1"/>
    <property type="molecule type" value="Genomic_DNA"/>
</dbReference>
<evidence type="ECO:0000313" key="2">
    <source>
        <dbReference type="EMBL" id="UPZ14367.1"/>
    </source>
</evidence>
<evidence type="ECO:0000313" key="3">
    <source>
        <dbReference type="Proteomes" id="UP000829998"/>
    </source>
</evidence>
<accession>A0ABY4LMP8</accession>
<organism evidence="2 3">
    <name type="scientific">Flavobacterium humidisoli</name>
    <dbReference type="NCBI Taxonomy" id="2937442"/>
    <lineage>
        <taxon>Bacteria</taxon>
        <taxon>Pseudomonadati</taxon>
        <taxon>Bacteroidota</taxon>
        <taxon>Flavobacteriia</taxon>
        <taxon>Flavobacteriales</taxon>
        <taxon>Flavobacteriaceae</taxon>
        <taxon>Flavobacterium</taxon>
    </lineage>
</organism>
<dbReference type="Proteomes" id="UP000829998">
    <property type="component" value="Chromosome"/>
</dbReference>
<keyword evidence="1" id="KW-0472">Membrane</keyword>
<evidence type="ECO:0008006" key="4">
    <source>
        <dbReference type="Google" id="ProtNLM"/>
    </source>
</evidence>
<keyword evidence="1" id="KW-1133">Transmembrane helix</keyword>
<sequence>MTAILKKHPYLIIIISFLFLIPIIVFCYYFHDHTISEDISKWGAFGDYFGGILNIFLNIVSLIVLSYLTYLIGLQSNEENRKTNILIRKFDAYEVISSKMTSILSALALANTNLKVATHKKNNGLPYNNVAVNEIIEQSRIFHEFYALIATYGERYGHLFNYNFKSIFYEDLIKKADETSKSFEKLIITIYTLEEINNDQSVISDFLKDFQYFIDDLKKELL</sequence>
<gene>
    <name evidence="2" type="ORF">M0M44_16560</name>
</gene>
<keyword evidence="1" id="KW-0812">Transmembrane</keyword>